<dbReference type="GO" id="GO:0004553">
    <property type="term" value="F:hydrolase activity, hydrolyzing O-glycosyl compounds"/>
    <property type="evidence" value="ECO:0007669"/>
    <property type="project" value="UniProtKB-ARBA"/>
</dbReference>
<organism evidence="3 4">
    <name type="scientific">Candidatus Ordinivivax streblomastigis</name>
    <dbReference type="NCBI Taxonomy" id="2540710"/>
    <lineage>
        <taxon>Bacteria</taxon>
        <taxon>Pseudomonadati</taxon>
        <taxon>Bacteroidota</taxon>
        <taxon>Bacteroidia</taxon>
        <taxon>Bacteroidales</taxon>
        <taxon>Candidatus Ordinivivax</taxon>
    </lineage>
</organism>
<proteinExistence type="predicted"/>
<evidence type="ECO:0000313" key="4">
    <source>
        <dbReference type="Proteomes" id="UP000324575"/>
    </source>
</evidence>
<dbReference type="Proteomes" id="UP000324575">
    <property type="component" value="Unassembled WGS sequence"/>
</dbReference>
<protein>
    <submittedName>
        <fullName evidence="3">5'-cyclic adenosine monophosphate phosphodiesterase CpdA</fullName>
        <ecNumber evidence="3">3.1.4.53</ecNumber>
    </submittedName>
</protein>
<dbReference type="Pfam" id="PF13385">
    <property type="entry name" value="Laminin_G_3"/>
    <property type="match status" value="1"/>
</dbReference>
<dbReference type="InterPro" id="IPR029052">
    <property type="entry name" value="Metallo-depent_PP-like"/>
</dbReference>
<dbReference type="InterPro" id="IPR051918">
    <property type="entry name" value="STPP_CPPED1"/>
</dbReference>
<evidence type="ECO:0000259" key="2">
    <source>
        <dbReference type="Pfam" id="PF13004"/>
    </source>
</evidence>
<dbReference type="GO" id="GO:0004115">
    <property type="term" value="F:3',5'-cyclic-AMP phosphodiesterase activity"/>
    <property type="evidence" value="ECO:0007669"/>
    <property type="project" value="UniProtKB-EC"/>
</dbReference>
<dbReference type="InterPro" id="IPR013320">
    <property type="entry name" value="ConA-like_dom_sf"/>
</dbReference>
<dbReference type="Pfam" id="PF13004">
    <property type="entry name" value="BACON"/>
    <property type="match status" value="2"/>
</dbReference>
<dbReference type="AlphaFoldDB" id="A0A5M8NV99"/>
<dbReference type="PANTHER" id="PTHR43143">
    <property type="entry name" value="METALLOPHOSPHOESTERASE, CALCINEURIN SUPERFAMILY"/>
    <property type="match status" value="1"/>
</dbReference>
<keyword evidence="3" id="KW-0378">Hydrolase</keyword>
<dbReference type="Pfam" id="PF00149">
    <property type="entry name" value="Metallophos"/>
    <property type="match status" value="1"/>
</dbReference>
<dbReference type="Gene3D" id="2.60.120.200">
    <property type="match status" value="1"/>
</dbReference>
<feature type="domain" description="BACON" evidence="2">
    <location>
        <begin position="76"/>
        <end position="134"/>
    </location>
</feature>
<comment type="caution">
    <text evidence="3">The sequence shown here is derived from an EMBL/GenBank/DDBJ whole genome shotgun (WGS) entry which is preliminary data.</text>
</comment>
<dbReference type="CDD" id="cd14948">
    <property type="entry name" value="BACON"/>
    <property type="match status" value="1"/>
</dbReference>
<dbReference type="InterPro" id="IPR004843">
    <property type="entry name" value="Calcineurin-like_PHP"/>
</dbReference>
<evidence type="ECO:0000313" key="3">
    <source>
        <dbReference type="EMBL" id="KAA6300248.1"/>
    </source>
</evidence>
<dbReference type="GO" id="GO:0005975">
    <property type="term" value="P:carbohydrate metabolic process"/>
    <property type="evidence" value="ECO:0007669"/>
    <property type="project" value="UniProtKB-ARBA"/>
</dbReference>
<name>A0A5M8NV99_9BACT</name>
<dbReference type="InterPro" id="IPR013783">
    <property type="entry name" value="Ig-like_fold"/>
</dbReference>
<dbReference type="EC" id="3.1.4.53" evidence="3"/>
<feature type="domain" description="BACON" evidence="2">
    <location>
        <begin position="173"/>
        <end position="228"/>
    </location>
</feature>
<dbReference type="InterPro" id="IPR024361">
    <property type="entry name" value="BACON"/>
</dbReference>
<dbReference type="Gene3D" id="2.60.40.10">
    <property type="entry name" value="Immunoglobulins"/>
    <property type="match status" value="2"/>
</dbReference>
<feature type="domain" description="Calcineurin-like phosphoesterase" evidence="1">
    <location>
        <begin position="238"/>
        <end position="430"/>
    </location>
</feature>
<dbReference type="SUPFAM" id="SSF56300">
    <property type="entry name" value="Metallo-dependent phosphatases"/>
    <property type="match status" value="1"/>
</dbReference>
<dbReference type="SUPFAM" id="SSF49899">
    <property type="entry name" value="Concanavalin A-like lectins/glucanases"/>
    <property type="match status" value="1"/>
</dbReference>
<reference evidence="3 4" key="1">
    <citation type="submission" date="2019-03" db="EMBL/GenBank/DDBJ databases">
        <title>Single cell metagenomics reveals metabolic interactions within the superorganism composed of flagellate Streblomastix strix and complex community of Bacteroidetes bacteria on its surface.</title>
        <authorList>
            <person name="Treitli S.C."/>
            <person name="Kolisko M."/>
            <person name="Husnik F."/>
            <person name="Keeling P."/>
            <person name="Hampl V."/>
        </authorList>
    </citation>
    <scope>NUCLEOTIDE SEQUENCE [LARGE SCALE GENOMIC DNA]</scope>
    <source>
        <strain evidence="3">St1</strain>
    </source>
</reference>
<sequence length="837" mass="91587">MHTLFTTLFTGRTNRQLTSIKCLIVLFAVFIFACKDNEKEAAAFLEIAAEQQTIHFETPDVDTVLVTVKTNRTFTASVATTGQSWCSTQIIKDKETDNLIVNVVKNTTTEERTTTITVTAEGLPTGIELSVKQASGDAPPFIEIAEEQRTLQIEPDASVIFVTVNTNQSFVATVATAGQEWCTAEITEGNEAGNLKISVSKNEMARERTTTITVTADELPAIEITVNQHIVVYEGFPRFAVISDIHFENNRGEGAQVKVPKALKNLMSKTPLVDALFVVGDLTDNGREDQYDILKAAFANPSNISATVPVYYLMGNHDNLSGANAATYYRNKLGQPLHQYIIIKGYPFITISQTGTASTDYNNEAQTFLRDHLAKAATDFPGRPIFVFTHVPPQNTCYGSSVSDGWGSSVFPPILRNYPQVIVFSGHSHFPLGDPRSIHQGDYTAVNDGSTTYSEVEPYVVTEGIHPAKYEYITEGVIVNVKEEGNTVEMERWDTYRNEEILPRWQVKAPFDGSRFALEYKNRNGQPVPSFATGVKPTASGSEDEWTITFPQATDNEVVHHYIVDVVNNQDVAVRSIRRFSQYYLNSAMPPFLTTAFSDLPEGEPLVAKVTAVDSYNNRSEPVVSEPFIPVVVSVDPPPAAGHWLFDDADLTKALVGEPLVPSGSGFTSIDGPAAGNKAVRVPQGSYYKLLHGFAANGGGSSVNEYTLMIHLRVPSIDRWYALFQTDLNNGNDGDCFINPSGKVGLGDSGYSSASLTANVWHRIVVTAKLGAWYRIYLDGTLAVDSNTPAVDSRYSWSLQGVLLFADDNGEDNALDVAEIAVWNQALSSAKVKALGK</sequence>
<dbReference type="EMBL" id="SNRX01000112">
    <property type="protein sequence ID" value="KAA6300248.1"/>
    <property type="molecule type" value="Genomic_DNA"/>
</dbReference>
<evidence type="ECO:0000259" key="1">
    <source>
        <dbReference type="Pfam" id="PF00149"/>
    </source>
</evidence>
<accession>A0A5M8NV99</accession>
<dbReference type="Gene3D" id="3.60.21.10">
    <property type="match status" value="1"/>
</dbReference>
<dbReference type="PANTHER" id="PTHR43143:SF1">
    <property type="entry name" value="SERINE_THREONINE-PROTEIN PHOSPHATASE CPPED1"/>
    <property type="match status" value="1"/>
</dbReference>
<gene>
    <name evidence="3" type="ORF">EZS26_003606</name>
</gene>